<dbReference type="InterPro" id="IPR013087">
    <property type="entry name" value="Znf_C2H2_type"/>
</dbReference>
<proteinExistence type="inferred from homology"/>
<feature type="domain" description="Ribosome maturation factor RimM PRC barrel" evidence="6">
    <location>
        <begin position="272"/>
        <end position="358"/>
    </location>
</feature>
<dbReference type="GO" id="GO:1990904">
    <property type="term" value="C:ribonucleoprotein complex"/>
    <property type="evidence" value="ECO:0007669"/>
    <property type="project" value="UniProtKB-KW"/>
</dbReference>
<dbReference type="InterPro" id="IPR029044">
    <property type="entry name" value="Nucleotide-diphossugar_trans"/>
</dbReference>
<sequence length="880" mass="99317">MVTRSITKVKSPIVINEKVICLDTPSGARVSRSKLKKLSPTQPECEDSSPHSLANIRIRKTCNKKFPSFQALDSHRANHKKARMIGEQHSGELQTSQAKPKMHECPVCGLEFAIGYALLSRRQHVNSVAISSFASKLLLTSLHIYQSTHSALHSTATQEIVETSSSDSEFVEVGYISSVHGLRGEVRVKTSTDFPDLRFSKRGRRWLRQQVSGNESLQEIELVEGRGHPGQSWILKFNEIDSVEQAQKLVGSTMLVTKDDRPVLEEGEFYTHDLIGMTVVLKETCEPVGTVVEVFDSGASDLLRVRLHSMNDMPNQTGKSELEAGASGPLVWVPFVEAIVPNVDLEKREMFITPPKGLLELNIRHDERSKKERRELEWKERKKFQRRLIAAKKKLCEMEQQHVFHGFRYGEKDQRNLLANQIVTVNSKLLRQAMQNIETPSTRQNLLEILNAVPMTNTLKVSVNSVSAGSGEQSDPYSKLLGKGHLLTSQGKIATVLVLKEGKEIERSSNLSPVNSERNENACLLLKALLDDDQGFIKTEDRSSAPLILVCPAHSVGSLQDLFSAHNNFSFDSEKVWFLEEEKLPVVSSSLEGVNNHKILMKSPWEFLQTPVGSGGVISSLATQNLVEHLAEIGVEYVKVCNVNNKCENDHTLLGFIDSCKANVGIRLSKNMSFEEDFNLIFSINFMTRLVKQIDKLQFQAVLSLNSHVEKVEKDWIDVIPPVHNSYEFKCSIYGCLDACPLNKVSTMAVPLLVKKIVKKRVKKFKRTQSDRYVSLKPNWRRPKGIDSRVRRKFKGSVLMPNIGYGSDKKTRHYLPNGFKKFLVHNAKELELLMMHNRTYCAEIAHNISTKKRKEIVERAAQLDVVVTNRLARLRSQEDE</sequence>
<dbReference type="Gene3D" id="2.40.30.60">
    <property type="entry name" value="RimM"/>
    <property type="match status" value="1"/>
</dbReference>
<evidence type="ECO:0000256" key="3">
    <source>
        <dbReference type="ARBA" id="ARBA00023274"/>
    </source>
</evidence>
<organism evidence="7 8">
    <name type="scientific">Forsythia ovata</name>
    <dbReference type="NCBI Taxonomy" id="205694"/>
    <lineage>
        <taxon>Eukaryota</taxon>
        <taxon>Viridiplantae</taxon>
        <taxon>Streptophyta</taxon>
        <taxon>Embryophyta</taxon>
        <taxon>Tracheophyta</taxon>
        <taxon>Spermatophyta</taxon>
        <taxon>Magnoliopsida</taxon>
        <taxon>eudicotyledons</taxon>
        <taxon>Gunneridae</taxon>
        <taxon>Pentapetalae</taxon>
        <taxon>asterids</taxon>
        <taxon>lamiids</taxon>
        <taxon>Lamiales</taxon>
        <taxon>Oleaceae</taxon>
        <taxon>Forsythieae</taxon>
        <taxon>Forsythia</taxon>
    </lineage>
</organism>
<evidence type="ECO:0000313" key="7">
    <source>
        <dbReference type="EMBL" id="KAL2494598.1"/>
    </source>
</evidence>
<dbReference type="SUPFAM" id="SSF53448">
    <property type="entry name" value="Nucleotide-diphospho-sugar transferases"/>
    <property type="match status" value="1"/>
</dbReference>
<dbReference type="InterPro" id="IPR009000">
    <property type="entry name" value="Transl_B-barrel_sf"/>
</dbReference>
<dbReference type="InterPro" id="IPR039741">
    <property type="entry name" value="UDP-sugar_pyrophosphorylase"/>
</dbReference>
<dbReference type="FunFam" id="2.30.30.240:FF:000002">
    <property type="entry name" value="Ribosome maturation factor rimM"/>
    <property type="match status" value="1"/>
</dbReference>
<feature type="domain" description="C2H2-type" evidence="5">
    <location>
        <begin position="60"/>
        <end position="81"/>
    </location>
</feature>
<dbReference type="Gene3D" id="2.30.30.240">
    <property type="entry name" value="PRC-barrel domain"/>
    <property type="match status" value="1"/>
</dbReference>
<keyword evidence="3" id="KW-0687">Ribonucleoprotein</keyword>
<dbReference type="EMBL" id="JBFOLJ010000011">
    <property type="protein sequence ID" value="KAL2494598.1"/>
    <property type="molecule type" value="Genomic_DNA"/>
</dbReference>
<comment type="similarity">
    <text evidence="1">Belongs to the eukaryotic ribosomal protein eL32 family.</text>
</comment>
<evidence type="ECO:0000259" key="6">
    <source>
        <dbReference type="Pfam" id="PF24986"/>
    </source>
</evidence>
<protein>
    <recommendedName>
        <fullName evidence="9">Ribosomal protein L32e</fullName>
    </recommendedName>
</protein>
<feature type="domain" description="RimM N-terminal" evidence="4">
    <location>
        <begin position="173"/>
        <end position="259"/>
    </location>
</feature>
<name>A0ABD1S1K1_9LAMI</name>
<dbReference type="InterPro" id="IPR011033">
    <property type="entry name" value="PRC_barrel-like_sf"/>
</dbReference>
<dbReference type="GO" id="GO:0005840">
    <property type="term" value="C:ribosome"/>
    <property type="evidence" value="ECO:0007669"/>
    <property type="project" value="UniProtKB-KW"/>
</dbReference>
<dbReference type="SUPFAM" id="SSF50346">
    <property type="entry name" value="PRC-barrel domain"/>
    <property type="match status" value="1"/>
</dbReference>
<comment type="caution">
    <text evidence="7">The sequence shown here is derived from an EMBL/GenBank/DDBJ whole genome shotgun (WGS) entry which is preliminary data.</text>
</comment>
<dbReference type="Gene3D" id="3.90.550.10">
    <property type="entry name" value="Spore Coat Polysaccharide Biosynthesis Protein SpsA, Chain A"/>
    <property type="match status" value="1"/>
</dbReference>
<dbReference type="InterPro" id="IPR036351">
    <property type="entry name" value="Ribosomal_eL32_sf"/>
</dbReference>
<gene>
    <name evidence="7" type="ORF">Fot_38355</name>
</gene>
<accession>A0ABD1S1K1</accession>
<dbReference type="InterPro" id="IPR002676">
    <property type="entry name" value="RimM_N"/>
</dbReference>
<dbReference type="SMART" id="SM01393">
    <property type="entry name" value="Ribosomal_L32e"/>
    <property type="match status" value="1"/>
</dbReference>
<dbReference type="InterPro" id="IPR056792">
    <property type="entry name" value="PRC_RimM"/>
</dbReference>
<dbReference type="PANTHER" id="PTHR11952">
    <property type="entry name" value="UDP- GLUCOSE PYROPHOSPHORYLASE"/>
    <property type="match status" value="1"/>
</dbReference>
<dbReference type="SUPFAM" id="SSF50447">
    <property type="entry name" value="Translation proteins"/>
    <property type="match status" value="1"/>
</dbReference>
<dbReference type="InterPro" id="IPR036976">
    <property type="entry name" value="RimM_N_sf"/>
</dbReference>
<evidence type="ECO:0000259" key="5">
    <source>
        <dbReference type="Pfam" id="PF13912"/>
    </source>
</evidence>
<dbReference type="PANTHER" id="PTHR11952:SF10">
    <property type="entry name" value="16S RRNA PROCESSING PROTEIN RIMM FAMILY"/>
    <property type="match status" value="1"/>
</dbReference>
<keyword evidence="2" id="KW-0689">Ribosomal protein</keyword>
<keyword evidence="8" id="KW-1185">Reference proteome</keyword>
<dbReference type="InterPro" id="IPR011961">
    <property type="entry name" value="RimM"/>
</dbReference>
<reference evidence="8" key="1">
    <citation type="submission" date="2024-07" db="EMBL/GenBank/DDBJ databases">
        <title>Two chromosome-level genome assemblies of Korean endemic species Abeliophyllum distichum and Forsythia ovata (Oleaceae).</title>
        <authorList>
            <person name="Jang H."/>
        </authorList>
    </citation>
    <scope>NUCLEOTIDE SEQUENCE [LARGE SCALE GENOMIC DNA]</scope>
</reference>
<evidence type="ECO:0008006" key="9">
    <source>
        <dbReference type="Google" id="ProtNLM"/>
    </source>
</evidence>
<dbReference type="AlphaFoldDB" id="A0ABD1S1K1"/>
<dbReference type="NCBIfam" id="TIGR02273">
    <property type="entry name" value="16S_RimM"/>
    <property type="match status" value="1"/>
</dbReference>
<evidence type="ECO:0000256" key="2">
    <source>
        <dbReference type="ARBA" id="ARBA00022980"/>
    </source>
</evidence>
<dbReference type="InterPro" id="IPR001515">
    <property type="entry name" value="Ribosomal_eL32"/>
</dbReference>
<dbReference type="HAMAP" id="MF_00014">
    <property type="entry name" value="Ribosome_mat_RimM"/>
    <property type="match status" value="1"/>
</dbReference>
<dbReference type="Proteomes" id="UP001604277">
    <property type="component" value="Unassembled WGS sequence"/>
</dbReference>
<evidence type="ECO:0000259" key="4">
    <source>
        <dbReference type="Pfam" id="PF01782"/>
    </source>
</evidence>
<dbReference type="Pfam" id="PF13912">
    <property type="entry name" value="zf-C2H2_6"/>
    <property type="match status" value="1"/>
</dbReference>
<dbReference type="Pfam" id="PF24986">
    <property type="entry name" value="PRC_RimM"/>
    <property type="match status" value="1"/>
</dbReference>
<dbReference type="Pfam" id="PF01782">
    <property type="entry name" value="RimM"/>
    <property type="match status" value="1"/>
</dbReference>
<dbReference type="Pfam" id="PF01655">
    <property type="entry name" value="Ribosomal_L32e"/>
    <property type="match status" value="1"/>
</dbReference>
<evidence type="ECO:0000313" key="8">
    <source>
        <dbReference type="Proteomes" id="UP001604277"/>
    </source>
</evidence>
<dbReference type="CDD" id="cd00513">
    <property type="entry name" value="Ribosomal_L32_L32e"/>
    <property type="match status" value="1"/>
</dbReference>
<dbReference type="SUPFAM" id="SSF52042">
    <property type="entry name" value="Ribosomal protein L32e"/>
    <property type="match status" value="1"/>
</dbReference>
<evidence type="ECO:0000256" key="1">
    <source>
        <dbReference type="ARBA" id="ARBA00008431"/>
    </source>
</evidence>